<sequence>MRNSLPNIFLKYPNDWKLLFYQYQTGQNSFPKRTTMDSAETRKKPHVVCVPYPSQGHVTPMMHLSKLLYSRGFHVTFVNTEFNHRRLIRSKGTESVFGLPGFRFETIPDGLPPSDRDATQDVPALCDSTRKNCLGPFVELLKRLNSTAGSPPVTCVVSDGVMSFGIEAAEEIGVPEVQFWTASACSFMGYLHYRELIKRGIFPFKDENFMSDGTLDTPIDWIPGMRDIRLKDLPSHLRTTNPNHIMFDFMGEEAQNCLKSPAIIFNTFDEFEQEVLEAIASNFFPRIYTVGPLHLLCSRHVTDTRINSINPSLWKENKESLQWLDRREPESVVYVNYGSVTVMSGEHLREFAWGLANSNHPFLWVVRPDIVVGDSAMLPEELLEETKDRGLLVSWCPQAEVLSHQSVGAYLTHCGWNSMMETVCGGVPVICWPFFADQQTNCRYACTRWGIGAEVDHDVKRKEVEALVREMMEGEKGKEMRSRAKEWKKKAEEATHVGGSSYSNLDRFIKEALNCVE</sequence>
<evidence type="ECO:0000313" key="1">
    <source>
        <dbReference type="EMBL" id="KAI8536275.1"/>
    </source>
</evidence>
<evidence type="ECO:0000313" key="2">
    <source>
        <dbReference type="Proteomes" id="UP001062846"/>
    </source>
</evidence>
<gene>
    <name evidence="1" type="ORF">RHMOL_Rhmol10G0244400</name>
</gene>
<organism evidence="1 2">
    <name type="scientific">Rhododendron molle</name>
    <name type="common">Chinese azalea</name>
    <name type="synonym">Azalea mollis</name>
    <dbReference type="NCBI Taxonomy" id="49168"/>
    <lineage>
        <taxon>Eukaryota</taxon>
        <taxon>Viridiplantae</taxon>
        <taxon>Streptophyta</taxon>
        <taxon>Embryophyta</taxon>
        <taxon>Tracheophyta</taxon>
        <taxon>Spermatophyta</taxon>
        <taxon>Magnoliopsida</taxon>
        <taxon>eudicotyledons</taxon>
        <taxon>Gunneridae</taxon>
        <taxon>Pentapetalae</taxon>
        <taxon>asterids</taxon>
        <taxon>Ericales</taxon>
        <taxon>Ericaceae</taxon>
        <taxon>Ericoideae</taxon>
        <taxon>Rhodoreae</taxon>
        <taxon>Rhododendron</taxon>
    </lineage>
</organism>
<keyword evidence="2" id="KW-1185">Reference proteome</keyword>
<protein>
    <submittedName>
        <fullName evidence="1">Uncharacterized protein</fullName>
    </submittedName>
</protein>
<name>A0ACC0M5M4_RHOML</name>
<proteinExistence type="predicted"/>
<reference evidence="1" key="1">
    <citation type="submission" date="2022-02" db="EMBL/GenBank/DDBJ databases">
        <title>Plant Genome Project.</title>
        <authorList>
            <person name="Zhang R.-G."/>
        </authorList>
    </citation>
    <scope>NUCLEOTIDE SEQUENCE</scope>
    <source>
        <strain evidence="1">AT1</strain>
    </source>
</reference>
<dbReference type="EMBL" id="CM046397">
    <property type="protein sequence ID" value="KAI8536275.1"/>
    <property type="molecule type" value="Genomic_DNA"/>
</dbReference>
<dbReference type="Proteomes" id="UP001062846">
    <property type="component" value="Chromosome 10"/>
</dbReference>
<accession>A0ACC0M5M4</accession>
<comment type="caution">
    <text evidence="1">The sequence shown here is derived from an EMBL/GenBank/DDBJ whole genome shotgun (WGS) entry which is preliminary data.</text>
</comment>